<dbReference type="PANTHER" id="PTHR43537:SF20">
    <property type="entry name" value="HTH-TYPE TRANSCRIPTIONAL REPRESSOR GLAR"/>
    <property type="match status" value="1"/>
</dbReference>
<keyword evidence="1" id="KW-0805">Transcription regulation</keyword>
<accession>A0A7Y2M2R6</accession>
<dbReference type="Pfam" id="PF07729">
    <property type="entry name" value="FCD"/>
    <property type="match status" value="1"/>
</dbReference>
<dbReference type="SMART" id="SM00895">
    <property type="entry name" value="FCD"/>
    <property type="match status" value="1"/>
</dbReference>
<dbReference type="Pfam" id="PF00392">
    <property type="entry name" value="GntR"/>
    <property type="match status" value="1"/>
</dbReference>
<dbReference type="SUPFAM" id="SSF46785">
    <property type="entry name" value="Winged helix' DNA-binding domain"/>
    <property type="match status" value="1"/>
</dbReference>
<dbReference type="InterPro" id="IPR000524">
    <property type="entry name" value="Tscrpt_reg_HTH_GntR"/>
</dbReference>
<keyword evidence="6" id="KW-1185">Reference proteome</keyword>
<dbReference type="PANTHER" id="PTHR43537">
    <property type="entry name" value="TRANSCRIPTIONAL REGULATOR, GNTR FAMILY"/>
    <property type="match status" value="1"/>
</dbReference>
<dbReference type="GO" id="GO:0003677">
    <property type="term" value="F:DNA binding"/>
    <property type="evidence" value="ECO:0007669"/>
    <property type="project" value="UniProtKB-KW"/>
</dbReference>
<evidence type="ECO:0000256" key="1">
    <source>
        <dbReference type="ARBA" id="ARBA00023015"/>
    </source>
</evidence>
<dbReference type="Proteomes" id="UP000543598">
    <property type="component" value="Unassembled WGS sequence"/>
</dbReference>
<organism evidence="5 6">
    <name type="scientific">Microbacterium ulmi</name>
    <dbReference type="NCBI Taxonomy" id="179095"/>
    <lineage>
        <taxon>Bacteria</taxon>
        <taxon>Bacillati</taxon>
        <taxon>Actinomycetota</taxon>
        <taxon>Actinomycetes</taxon>
        <taxon>Micrococcales</taxon>
        <taxon>Microbacteriaceae</taxon>
        <taxon>Microbacterium</taxon>
    </lineage>
</organism>
<dbReference type="RefSeq" id="WP_167036675.1">
    <property type="nucleotide sequence ID" value="NZ_BAAANA010000001.1"/>
</dbReference>
<dbReference type="Gene3D" id="1.20.120.530">
    <property type="entry name" value="GntR ligand-binding domain-like"/>
    <property type="match status" value="1"/>
</dbReference>
<reference evidence="5 6" key="1">
    <citation type="submission" date="2020-05" db="EMBL/GenBank/DDBJ databases">
        <title>MicrobeNet Type strains.</title>
        <authorList>
            <person name="Nicholson A.C."/>
        </authorList>
    </citation>
    <scope>NUCLEOTIDE SEQUENCE [LARGE SCALE GENOMIC DNA]</scope>
    <source>
        <strain evidence="5 6">JCM 14282</strain>
    </source>
</reference>
<dbReference type="InterPro" id="IPR011711">
    <property type="entry name" value="GntR_C"/>
</dbReference>
<dbReference type="SMART" id="SM00345">
    <property type="entry name" value="HTH_GNTR"/>
    <property type="match status" value="1"/>
</dbReference>
<dbReference type="InterPro" id="IPR036388">
    <property type="entry name" value="WH-like_DNA-bd_sf"/>
</dbReference>
<dbReference type="AlphaFoldDB" id="A0A7Y2M2R6"/>
<dbReference type="InterPro" id="IPR036390">
    <property type="entry name" value="WH_DNA-bd_sf"/>
</dbReference>
<proteinExistence type="predicted"/>
<dbReference type="PROSITE" id="PS50949">
    <property type="entry name" value="HTH_GNTR"/>
    <property type="match status" value="1"/>
</dbReference>
<gene>
    <name evidence="5" type="ORF">HLA99_09205</name>
</gene>
<dbReference type="EMBL" id="JABEMB010000011">
    <property type="protein sequence ID" value="NNH04023.1"/>
    <property type="molecule type" value="Genomic_DNA"/>
</dbReference>
<sequence>MSDTTKSNPAATTRSAEIFDAIRADVLGGVFSPGERLPFARLVDKYQCSIGSLREALQRLGEVGLVESFAQQGFRVVEISEADLADLTQARIEIEVTVLRHAVREGDIAWEGSAVAALHMLERTPRHAEGSSQYITEEWATAHAAFHRTLLSGCTNRRLLGVAAQLRDAAELYRRWSLPPVADPSHDPDREHRELLQAAVQRDSDRAGQLLQEHIQKAASRQRLRIPAIAVA</sequence>
<protein>
    <submittedName>
        <fullName evidence="5">FCD domain-containing protein</fullName>
    </submittedName>
</protein>
<comment type="caution">
    <text evidence="5">The sequence shown here is derived from an EMBL/GenBank/DDBJ whole genome shotgun (WGS) entry which is preliminary data.</text>
</comment>
<evidence type="ECO:0000259" key="4">
    <source>
        <dbReference type="PROSITE" id="PS50949"/>
    </source>
</evidence>
<dbReference type="GO" id="GO:0003700">
    <property type="term" value="F:DNA-binding transcription factor activity"/>
    <property type="evidence" value="ECO:0007669"/>
    <property type="project" value="InterPro"/>
</dbReference>
<keyword evidence="2" id="KW-0238">DNA-binding</keyword>
<feature type="domain" description="HTH gntR-type" evidence="4">
    <location>
        <begin position="12"/>
        <end position="79"/>
    </location>
</feature>
<keyword evidence="3" id="KW-0804">Transcription</keyword>
<dbReference type="SUPFAM" id="SSF48008">
    <property type="entry name" value="GntR ligand-binding domain-like"/>
    <property type="match status" value="1"/>
</dbReference>
<evidence type="ECO:0000256" key="2">
    <source>
        <dbReference type="ARBA" id="ARBA00023125"/>
    </source>
</evidence>
<name>A0A7Y2M2R6_9MICO</name>
<evidence type="ECO:0000256" key="3">
    <source>
        <dbReference type="ARBA" id="ARBA00023163"/>
    </source>
</evidence>
<evidence type="ECO:0000313" key="6">
    <source>
        <dbReference type="Proteomes" id="UP000543598"/>
    </source>
</evidence>
<evidence type="ECO:0000313" key="5">
    <source>
        <dbReference type="EMBL" id="NNH04023.1"/>
    </source>
</evidence>
<dbReference type="InterPro" id="IPR008920">
    <property type="entry name" value="TF_FadR/GntR_C"/>
</dbReference>
<dbReference type="Gene3D" id="1.10.10.10">
    <property type="entry name" value="Winged helix-like DNA-binding domain superfamily/Winged helix DNA-binding domain"/>
    <property type="match status" value="1"/>
</dbReference>